<reference evidence="5 6" key="1">
    <citation type="submission" date="2020-10" db="EMBL/GenBank/DDBJ databases">
        <title>The Coptis chinensis genome and diversification of protoberbering-type alkaloids.</title>
        <authorList>
            <person name="Wang B."/>
            <person name="Shu S."/>
            <person name="Song C."/>
            <person name="Liu Y."/>
        </authorList>
    </citation>
    <scope>NUCLEOTIDE SEQUENCE [LARGE SCALE GENOMIC DNA]</scope>
    <source>
        <strain evidence="5">HL-2020</strain>
        <tissue evidence="5">Leaf</tissue>
    </source>
</reference>
<evidence type="ECO:0000313" key="5">
    <source>
        <dbReference type="EMBL" id="KAF9586977.1"/>
    </source>
</evidence>
<dbReference type="EMBL" id="JADFTS010000061">
    <property type="protein sequence ID" value="KAF9586977.1"/>
    <property type="molecule type" value="Genomic_DNA"/>
</dbReference>
<dbReference type="Pfam" id="PF01201">
    <property type="entry name" value="Ribosomal_S8e"/>
    <property type="match status" value="1"/>
</dbReference>
<dbReference type="InterPro" id="IPR001047">
    <property type="entry name" value="Ribosomal_eS8"/>
</dbReference>
<dbReference type="InterPro" id="IPR022309">
    <property type="entry name" value="Ribosomal_Se8/biogenesis_NSA2"/>
</dbReference>
<sequence>MRALRLDTGNFSWGSEAVTRKTRLLDVVYNASNNELVRTQTLVKSAIIQVDAAPFRQWYLQHYGVEIGRKKKSAAKKEGAEAAVEEVKKSQHVLRKLEKRKEEQKLDSHIEEQFGGGRLLACISSRPGQCGRTDGYILEGKELEFYMKKLQRKKGKGSAGAA</sequence>
<comment type="similarity">
    <text evidence="1">Belongs to the eukaryotic ribosomal protein eS8 family.</text>
</comment>
<dbReference type="CDD" id="cd11380">
    <property type="entry name" value="Ribosomal_S8e_like"/>
    <property type="match status" value="1"/>
</dbReference>
<keyword evidence="3" id="KW-0687">Ribonucleoprotein</keyword>
<dbReference type="GO" id="GO:0006412">
    <property type="term" value="P:translation"/>
    <property type="evidence" value="ECO:0007669"/>
    <property type="project" value="InterPro"/>
</dbReference>
<name>A0A835GW61_9MAGN</name>
<evidence type="ECO:0000256" key="3">
    <source>
        <dbReference type="ARBA" id="ARBA00023274"/>
    </source>
</evidence>
<keyword evidence="6" id="KW-1185">Reference proteome</keyword>
<keyword evidence="4" id="KW-0175">Coiled coil</keyword>
<evidence type="ECO:0000256" key="4">
    <source>
        <dbReference type="SAM" id="Coils"/>
    </source>
</evidence>
<evidence type="ECO:0000256" key="2">
    <source>
        <dbReference type="ARBA" id="ARBA00022980"/>
    </source>
</evidence>
<dbReference type="FunFam" id="3.10.290.70:FF:000003">
    <property type="entry name" value="40S ribosomal protein S8"/>
    <property type="match status" value="1"/>
</dbReference>
<evidence type="ECO:0000313" key="6">
    <source>
        <dbReference type="Proteomes" id="UP000631114"/>
    </source>
</evidence>
<dbReference type="GO" id="GO:0005840">
    <property type="term" value="C:ribosome"/>
    <property type="evidence" value="ECO:0007669"/>
    <property type="project" value="UniProtKB-KW"/>
</dbReference>
<gene>
    <name evidence="5" type="ORF">IFM89_039849</name>
</gene>
<organism evidence="5 6">
    <name type="scientific">Coptis chinensis</name>
    <dbReference type="NCBI Taxonomy" id="261450"/>
    <lineage>
        <taxon>Eukaryota</taxon>
        <taxon>Viridiplantae</taxon>
        <taxon>Streptophyta</taxon>
        <taxon>Embryophyta</taxon>
        <taxon>Tracheophyta</taxon>
        <taxon>Spermatophyta</taxon>
        <taxon>Magnoliopsida</taxon>
        <taxon>Ranunculales</taxon>
        <taxon>Ranunculaceae</taxon>
        <taxon>Coptidoideae</taxon>
        <taxon>Coptis</taxon>
    </lineage>
</organism>
<dbReference type="GO" id="GO:1990904">
    <property type="term" value="C:ribonucleoprotein complex"/>
    <property type="evidence" value="ECO:0007669"/>
    <property type="project" value="UniProtKB-KW"/>
</dbReference>
<evidence type="ECO:0008006" key="7">
    <source>
        <dbReference type="Google" id="ProtNLM"/>
    </source>
</evidence>
<protein>
    <recommendedName>
        <fullName evidence="7">40S ribosomal protein S8</fullName>
    </recommendedName>
</protein>
<comment type="caution">
    <text evidence="5">The sequence shown here is derived from an EMBL/GenBank/DDBJ whole genome shotgun (WGS) entry which is preliminary data.</text>
</comment>
<dbReference type="Gene3D" id="3.10.290.70">
    <property type="match status" value="2"/>
</dbReference>
<dbReference type="Proteomes" id="UP000631114">
    <property type="component" value="Unassembled WGS sequence"/>
</dbReference>
<dbReference type="OrthoDB" id="1703270at2759"/>
<evidence type="ECO:0000256" key="1">
    <source>
        <dbReference type="ARBA" id="ARBA00005257"/>
    </source>
</evidence>
<dbReference type="GO" id="GO:0003735">
    <property type="term" value="F:structural constituent of ribosome"/>
    <property type="evidence" value="ECO:0007669"/>
    <property type="project" value="InterPro"/>
</dbReference>
<keyword evidence="2" id="KW-0689">Ribosomal protein</keyword>
<dbReference type="AlphaFoldDB" id="A0A835GW61"/>
<feature type="coiled-coil region" evidence="4">
    <location>
        <begin position="80"/>
        <end position="107"/>
    </location>
</feature>
<accession>A0A835GW61</accession>
<proteinExistence type="inferred from homology"/>
<dbReference type="PANTHER" id="PTHR10394">
    <property type="entry name" value="40S RIBOSOMAL PROTEIN S8"/>
    <property type="match status" value="1"/>
</dbReference>